<feature type="region of interest" description="Disordered" evidence="6">
    <location>
        <begin position="1"/>
        <end position="22"/>
    </location>
</feature>
<name>A0A136IZB9_9PEZI</name>
<evidence type="ECO:0000256" key="6">
    <source>
        <dbReference type="SAM" id="MobiDB-lite"/>
    </source>
</evidence>
<feature type="domain" description="Major facilitator superfamily (MFS) profile" evidence="8">
    <location>
        <begin position="54"/>
        <end position="495"/>
    </location>
</feature>
<keyword evidence="10" id="KW-1185">Reference proteome</keyword>
<dbReference type="InterPro" id="IPR005829">
    <property type="entry name" value="Sugar_transporter_CS"/>
</dbReference>
<evidence type="ECO:0000313" key="10">
    <source>
        <dbReference type="Proteomes" id="UP000070501"/>
    </source>
</evidence>
<evidence type="ECO:0000256" key="4">
    <source>
        <dbReference type="ARBA" id="ARBA00022989"/>
    </source>
</evidence>
<feature type="transmembrane region" description="Helical" evidence="7">
    <location>
        <begin position="473"/>
        <end position="491"/>
    </location>
</feature>
<evidence type="ECO:0000256" key="2">
    <source>
        <dbReference type="ARBA" id="ARBA00010992"/>
    </source>
</evidence>
<dbReference type="EMBL" id="KQ964253">
    <property type="protein sequence ID" value="KXJ90287.1"/>
    <property type="molecule type" value="Genomic_DNA"/>
</dbReference>
<feature type="transmembrane region" description="Helical" evidence="7">
    <location>
        <begin position="219"/>
        <end position="240"/>
    </location>
</feature>
<evidence type="ECO:0000256" key="5">
    <source>
        <dbReference type="ARBA" id="ARBA00023136"/>
    </source>
</evidence>
<keyword evidence="3 7" id="KW-0812">Transmembrane</keyword>
<comment type="subcellular location">
    <subcellularLocation>
        <location evidence="1">Membrane</location>
        <topology evidence="1">Multi-pass membrane protein</topology>
    </subcellularLocation>
</comment>
<proteinExistence type="inferred from homology"/>
<feature type="transmembrane region" description="Helical" evidence="7">
    <location>
        <begin position="438"/>
        <end position="461"/>
    </location>
</feature>
<dbReference type="InterPro" id="IPR020846">
    <property type="entry name" value="MFS_dom"/>
</dbReference>
<dbReference type="SUPFAM" id="SSF103473">
    <property type="entry name" value="MFS general substrate transporter"/>
    <property type="match status" value="1"/>
</dbReference>
<dbReference type="InterPro" id="IPR036259">
    <property type="entry name" value="MFS_trans_sf"/>
</dbReference>
<feature type="transmembrane region" description="Helical" evidence="7">
    <location>
        <begin position="406"/>
        <end position="426"/>
    </location>
</feature>
<evidence type="ECO:0000256" key="1">
    <source>
        <dbReference type="ARBA" id="ARBA00004141"/>
    </source>
</evidence>
<dbReference type="PANTHER" id="PTHR48022">
    <property type="entry name" value="PLASTIDIC GLUCOSE TRANSPORTER 4"/>
    <property type="match status" value="1"/>
</dbReference>
<dbReference type="Proteomes" id="UP000070501">
    <property type="component" value="Unassembled WGS sequence"/>
</dbReference>
<evidence type="ECO:0000256" key="7">
    <source>
        <dbReference type="SAM" id="Phobius"/>
    </source>
</evidence>
<dbReference type="PANTHER" id="PTHR48022:SF2">
    <property type="entry name" value="PLASTIDIC GLUCOSE TRANSPORTER 4"/>
    <property type="match status" value="1"/>
</dbReference>
<feature type="transmembrane region" description="Helical" evidence="7">
    <location>
        <begin position="131"/>
        <end position="149"/>
    </location>
</feature>
<gene>
    <name evidence="9" type="ORF">Micbo1qcDRAFT_227445</name>
</gene>
<organism evidence="9 10">
    <name type="scientific">Microdochium bolleyi</name>
    <dbReference type="NCBI Taxonomy" id="196109"/>
    <lineage>
        <taxon>Eukaryota</taxon>
        <taxon>Fungi</taxon>
        <taxon>Dikarya</taxon>
        <taxon>Ascomycota</taxon>
        <taxon>Pezizomycotina</taxon>
        <taxon>Sordariomycetes</taxon>
        <taxon>Xylariomycetidae</taxon>
        <taxon>Xylariales</taxon>
        <taxon>Microdochiaceae</taxon>
        <taxon>Microdochium</taxon>
    </lineage>
</organism>
<dbReference type="InterPro" id="IPR050360">
    <property type="entry name" value="MFS_Sugar_Transporters"/>
</dbReference>
<dbReference type="OrthoDB" id="6612291at2759"/>
<comment type="similarity">
    <text evidence="2">Belongs to the major facilitator superfamily. Sugar transporter (TC 2.A.1.1) family.</text>
</comment>
<protein>
    <submittedName>
        <fullName evidence="9">General substrate transporter</fullName>
    </submittedName>
</protein>
<evidence type="ECO:0000313" key="9">
    <source>
        <dbReference type="EMBL" id="KXJ90287.1"/>
    </source>
</evidence>
<dbReference type="InParanoid" id="A0A136IZB9"/>
<dbReference type="GO" id="GO:0005351">
    <property type="term" value="F:carbohydrate:proton symporter activity"/>
    <property type="evidence" value="ECO:0007669"/>
    <property type="project" value="TreeGrafter"/>
</dbReference>
<feature type="transmembrane region" description="Helical" evidence="7">
    <location>
        <begin position="310"/>
        <end position="338"/>
    </location>
</feature>
<dbReference type="Pfam" id="PF00083">
    <property type="entry name" value="Sugar_tr"/>
    <property type="match status" value="1"/>
</dbReference>
<evidence type="ECO:0000256" key="3">
    <source>
        <dbReference type="ARBA" id="ARBA00022692"/>
    </source>
</evidence>
<feature type="transmembrane region" description="Helical" evidence="7">
    <location>
        <begin position="372"/>
        <end position="394"/>
    </location>
</feature>
<keyword evidence="4 7" id="KW-1133">Transmembrane helix</keyword>
<dbReference type="AlphaFoldDB" id="A0A136IZB9"/>
<dbReference type="Gene3D" id="1.20.1250.20">
    <property type="entry name" value="MFS general substrate transporter like domains"/>
    <property type="match status" value="1"/>
</dbReference>
<feature type="transmembrane region" description="Helical" evidence="7">
    <location>
        <begin position="155"/>
        <end position="178"/>
    </location>
</feature>
<feature type="transmembrane region" description="Helical" evidence="7">
    <location>
        <begin position="344"/>
        <end position="365"/>
    </location>
</feature>
<evidence type="ECO:0000259" key="8">
    <source>
        <dbReference type="PROSITE" id="PS50850"/>
    </source>
</evidence>
<feature type="transmembrane region" description="Helical" evidence="7">
    <location>
        <begin position="190"/>
        <end position="213"/>
    </location>
</feature>
<sequence length="548" mass="60624">MEIKESNVPSVEHDLSPKAGHEVGNIDHGEVLETRYASLSRWATVRTFWKAMIFCMILNWAAMNDGFQQQVPGNVIPMPAFIRDMADTTLNGQPAVSARIVSFWQGFAEMAKTLGMFTGGWVADRLGRKRAMLLAVVILLGGSVAEITAHNWQTWLVGAMLIRLGIGLAQSILIVYISELSPHQVRGFMIGAYQLFIALGQLISAVATQIVVVQRPAEWKPLIATEFLFTGILAIIIWFVPESHLYYARKGKHEDAKKSMLKLYGYAPGYDVEYEYRVIQHGILAEQEFSSNNQSSFFEIFQGLNWRRTLAGCIGICSQWAAGAPIVFSYSTYFFAVAGLQDPFLVTIITFVLLLVSIFCALIACEHIGRRPLLIGGCFLMLVFNVALATTGFFQGKSSERAALGFLLLWVICYGFSAGPIGYVAAGETSTPRLRAQTTSFNMGCYGIGFVIFQWTISYMISPDAANLGVKAVYVWAGLLAPTTILLYLYYPETYGRTYWELDELYERKIPAWKFKSTPTIAENSGLKKASGGAAGTSGVMMQEKPTV</sequence>
<accession>A0A136IZB9</accession>
<reference evidence="10" key="1">
    <citation type="submission" date="2016-02" db="EMBL/GenBank/DDBJ databases">
        <title>Draft genome sequence of Microdochium bolleyi, a fungal endophyte of beachgrass.</title>
        <authorList>
            <consortium name="DOE Joint Genome Institute"/>
            <person name="David A.S."/>
            <person name="May G."/>
            <person name="Haridas S."/>
            <person name="Lim J."/>
            <person name="Wang M."/>
            <person name="Labutti K."/>
            <person name="Lipzen A."/>
            <person name="Barry K."/>
            <person name="Grigoriev I.V."/>
        </authorList>
    </citation>
    <scope>NUCLEOTIDE SEQUENCE [LARGE SCALE GENOMIC DNA]</scope>
    <source>
        <strain evidence="10">J235TASD1</strain>
    </source>
</reference>
<dbReference type="PROSITE" id="PS00216">
    <property type="entry name" value="SUGAR_TRANSPORT_1"/>
    <property type="match status" value="1"/>
</dbReference>
<keyword evidence="5 7" id="KW-0472">Membrane</keyword>
<feature type="region of interest" description="Disordered" evidence="6">
    <location>
        <begin position="527"/>
        <end position="548"/>
    </location>
</feature>
<dbReference type="PROSITE" id="PS50850">
    <property type="entry name" value="MFS"/>
    <property type="match status" value="1"/>
</dbReference>
<dbReference type="InterPro" id="IPR005828">
    <property type="entry name" value="MFS_sugar_transport-like"/>
</dbReference>
<dbReference type="GO" id="GO:0016020">
    <property type="term" value="C:membrane"/>
    <property type="evidence" value="ECO:0007669"/>
    <property type="project" value="UniProtKB-SubCell"/>
</dbReference>